<dbReference type="EMBL" id="JAXLQG010000031">
    <property type="protein sequence ID" value="KAK5527910.1"/>
    <property type="molecule type" value="Genomic_DNA"/>
</dbReference>
<keyword evidence="4" id="KW-1185">Reference proteome</keyword>
<evidence type="ECO:0000259" key="2">
    <source>
        <dbReference type="Pfam" id="PF22980"/>
    </source>
</evidence>
<dbReference type="Proteomes" id="UP001345827">
    <property type="component" value="Unassembled WGS sequence"/>
</dbReference>
<proteinExistence type="predicted"/>
<evidence type="ECO:0000313" key="4">
    <source>
        <dbReference type="Proteomes" id="UP001345827"/>
    </source>
</evidence>
<accession>A0AAV9PRG9</accession>
<feature type="compositionally biased region" description="Low complexity" evidence="1">
    <location>
        <begin position="87"/>
        <end position="105"/>
    </location>
</feature>
<feature type="region of interest" description="Disordered" evidence="1">
    <location>
        <begin position="69"/>
        <end position="140"/>
    </location>
</feature>
<gene>
    <name evidence="3" type="ORF">LTR25_010841</name>
</gene>
<evidence type="ECO:0000256" key="1">
    <source>
        <dbReference type="SAM" id="MobiDB-lite"/>
    </source>
</evidence>
<dbReference type="AlphaFoldDB" id="A0AAV9PRG9"/>
<reference evidence="3 4" key="1">
    <citation type="submission" date="2023-06" db="EMBL/GenBank/DDBJ databases">
        <title>Black Yeasts Isolated from many extreme environments.</title>
        <authorList>
            <person name="Coleine C."/>
            <person name="Stajich J.E."/>
            <person name="Selbmann L."/>
        </authorList>
    </citation>
    <scope>NUCLEOTIDE SEQUENCE [LARGE SCALE GENOMIC DNA]</scope>
    <source>
        <strain evidence="3 4">CCFEE 5887</strain>
    </source>
</reference>
<feature type="domain" description="Myb-like DNA-binding" evidence="2">
    <location>
        <begin position="7"/>
        <end position="54"/>
    </location>
</feature>
<comment type="caution">
    <text evidence="3">The sequence shown here is derived from an EMBL/GenBank/DDBJ whole genome shotgun (WGS) entry which is preliminary data.</text>
</comment>
<evidence type="ECO:0000313" key="3">
    <source>
        <dbReference type="EMBL" id="KAK5527910.1"/>
    </source>
</evidence>
<sequence length="140" mass="14742">MASGTPEEKLTYIMTVLKNTELPKPDYHAVAQEAGARDPNSAQKKFRAIVKAAGFDLVNGRVVGGSGQVSLEVSDSKQSKPVKKPGGKATAGTTKKAAASKTGTGKNKKRKIEHSAEDAENGEEDASVKEEELDDEGDEA</sequence>
<name>A0AAV9PRG9_9PEZI</name>
<protein>
    <recommendedName>
        <fullName evidence="2">Myb-like DNA-binding domain-containing protein</fullName>
    </recommendedName>
</protein>
<dbReference type="InterPro" id="IPR054505">
    <property type="entry name" value="Myb_DNA-bind_8"/>
</dbReference>
<feature type="compositionally biased region" description="Acidic residues" evidence="1">
    <location>
        <begin position="118"/>
        <end position="140"/>
    </location>
</feature>
<organism evidence="3 4">
    <name type="scientific">Vermiconidia calcicola</name>
    <dbReference type="NCBI Taxonomy" id="1690605"/>
    <lineage>
        <taxon>Eukaryota</taxon>
        <taxon>Fungi</taxon>
        <taxon>Dikarya</taxon>
        <taxon>Ascomycota</taxon>
        <taxon>Pezizomycotina</taxon>
        <taxon>Dothideomycetes</taxon>
        <taxon>Dothideomycetidae</taxon>
        <taxon>Mycosphaerellales</taxon>
        <taxon>Extremaceae</taxon>
        <taxon>Vermiconidia</taxon>
    </lineage>
</organism>
<dbReference type="Pfam" id="PF22980">
    <property type="entry name" value="Myb_DNA-bind_8"/>
    <property type="match status" value="1"/>
</dbReference>